<dbReference type="EMBL" id="JAGYWB010000013">
    <property type="protein sequence ID" value="KAI0499971.1"/>
    <property type="molecule type" value="Genomic_DNA"/>
</dbReference>
<feature type="transmembrane region" description="Helical" evidence="1">
    <location>
        <begin position="30"/>
        <end position="50"/>
    </location>
</feature>
<protein>
    <recommendedName>
        <fullName evidence="4">Transmembrane protein</fullName>
    </recommendedName>
</protein>
<dbReference type="InterPro" id="IPR032238">
    <property type="entry name" value="ATP-synth_Z"/>
</dbReference>
<keyword evidence="1" id="KW-0812">Transmembrane</keyword>
<evidence type="ECO:0008006" key="4">
    <source>
        <dbReference type="Google" id="ProtNLM"/>
    </source>
</evidence>
<sequence length="84" mass="9238">MYEKEMKCVETSQAVGEVDNGERPGVERPAAMAAVAMSMAGAGLLGWWVWAFRPLHQQMWMVPASLVMFGTPIVVLFSSIFATM</sequence>
<dbReference type="Proteomes" id="UP000829196">
    <property type="component" value="Unassembled WGS sequence"/>
</dbReference>
<comment type="caution">
    <text evidence="2">The sequence shown here is derived from an EMBL/GenBank/DDBJ whole genome shotgun (WGS) entry which is preliminary data.</text>
</comment>
<dbReference type="AlphaFoldDB" id="A0A8T3AV41"/>
<dbReference type="PANTHER" id="PTHR35165:SF1">
    <property type="entry name" value="OS04G0577375 PROTEIN"/>
    <property type="match status" value="1"/>
</dbReference>
<organism evidence="2 3">
    <name type="scientific">Dendrobium nobile</name>
    <name type="common">Orchid</name>
    <dbReference type="NCBI Taxonomy" id="94219"/>
    <lineage>
        <taxon>Eukaryota</taxon>
        <taxon>Viridiplantae</taxon>
        <taxon>Streptophyta</taxon>
        <taxon>Embryophyta</taxon>
        <taxon>Tracheophyta</taxon>
        <taxon>Spermatophyta</taxon>
        <taxon>Magnoliopsida</taxon>
        <taxon>Liliopsida</taxon>
        <taxon>Asparagales</taxon>
        <taxon>Orchidaceae</taxon>
        <taxon>Epidendroideae</taxon>
        <taxon>Malaxideae</taxon>
        <taxon>Dendrobiinae</taxon>
        <taxon>Dendrobium</taxon>
    </lineage>
</organism>
<gene>
    <name evidence="2" type="ORF">KFK09_018179</name>
</gene>
<evidence type="ECO:0000313" key="3">
    <source>
        <dbReference type="Proteomes" id="UP000829196"/>
    </source>
</evidence>
<dbReference type="Pfam" id="PF16594">
    <property type="entry name" value="ATP-synt_Z"/>
    <property type="match status" value="1"/>
</dbReference>
<proteinExistence type="predicted"/>
<keyword evidence="1" id="KW-1133">Transmembrane helix</keyword>
<accession>A0A8T3AV41</accession>
<dbReference type="OrthoDB" id="1423823at2759"/>
<evidence type="ECO:0000256" key="1">
    <source>
        <dbReference type="SAM" id="Phobius"/>
    </source>
</evidence>
<reference evidence="2" key="1">
    <citation type="journal article" date="2022" name="Front. Genet.">
        <title>Chromosome-Scale Assembly of the Dendrobium nobile Genome Provides Insights Into the Molecular Mechanism of the Biosynthesis of the Medicinal Active Ingredient of Dendrobium.</title>
        <authorList>
            <person name="Xu Q."/>
            <person name="Niu S.-C."/>
            <person name="Li K.-L."/>
            <person name="Zheng P.-J."/>
            <person name="Zhang X.-J."/>
            <person name="Jia Y."/>
            <person name="Liu Y."/>
            <person name="Niu Y.-X."/>
            <person name="Yu L.-H."/>
            <person name="Chen D.-F."/>
            <person name="Zhang G.-Q."/>
        </authorList>
    </citation>
    <scope>NUCLEOTIDE SEQUENCE</scope>
    <source>
        <tissue evidence="2">Leaf</tissue>
    </source>
</reference>
<feature type="transmembrane region" description="Helical" evidence="1">
    <location>
        <begin position="62"/>
        <end position="82"/>
    </location>
</feature>
<name>A0A8T3AV41_DENNO</name>
<keyword evidence="3" id="KW-1185">Reference proteome</keyword>
<dbReference type="PANTHER" id="PTHR35165">
    <property type="entry name" value="OS08G0113900 PROTEIN"/>
    <property type="match status" value="1"/>
</dbReference>
<evidence type="ECO:0000313" key="2">
    <source>
        <dbReference type="EMBL" id="KAI0499971.1"/>
    </source>
</evidence>
<keyword evidence="1" id="KW-0472">Membrane</keyword>